<proteinExistence type="predicted"/>
<sequence>MKIPVEKLCSVMWMMKAFMVLIPTEGSSQNSTQIGPLDGNFSAKAGSGLAWKFNLFLATLPKESNFSALNCSKDMSISSCVMRYPLSLTISLTVFSVLHKRDVVLVSSSDS</sequence>
<dbReference type="EMBL" id="JAEUBG010002298">
    <property type="protein sequence ID" value="KAH3684824.1"/>
    <property type="molecule type" value="Genomic_DNA"/>
</dbReference>
<reference evidence="1" key="1">
    <citation type="journal article" date="2021" name="Open Biol.">
        <title>Shared evolutionary footprints suggest mitochondrial oxidative damage underlies multiple complex I losses in fungi.</title>
        <authorList>
            <person name="Schikora-Tamarit M.A."/>
            <person name="Marcet-Houben M."/>
            <person name="Nosek J."/>
            <person name="Gabaldon T."/>
        </authorList>
    </citation>
    <scope>NUCLEOTIDE SEQUENCE</scope>
    <source>
        <strain evidence="1">CBS2887</strain>
    </source>
</reference>
<dbReference type="Proteomes" id="UP000774326">
    <property type="component" value="Unassembled WGS sequence"/>
</dbReference>
<evidence type="ECO:0000313" key="2">
    <source>
        <dbReference type="Proteomes" id="UP000774326"/>
    </source>
</evidence>
<name>A0A9P8Q8J0_WICPI</name>
<gene>
    <name evidence="1" type="ORF">WICPIJ_004177</name>
</gene>
<comment type="caution">
    <text evidence="1">The sequence shown here is derived from an EMBL/GenBank/DDBJ whole genome shotgun (WGS) entry which is preliminary data.</text>
</comment>
<keyword evidence="2" id="KW-1185">Reference proteome</keyword>
<accession>A0A9P8Q8J0</accession>
<organism evidence="1 2">
    <name type="scientific">Wickerhamomyces pijperi</name>
    <name type="common">Yeast</name>
    <name type="synonym">Pichia pijperi</name>
    <dbReference type="NCBI Taxonomy" id="599730"/>
    <lineage>
        <taxon>Eukaryota</taxon>
        <taxon>Fungi</taxon>
        <taxon>Dikarya</taxon>
        <taxon>Ascomycota</taxon>
        <taxon>Saccharomycotina</taxon>
        <taxon>Saccharomycetes</taxon>
        <taxon>Phaffomycetales</taxon>
        <taxon>Wickerhamomycetaceae</taxon>
        <taxon>Wickerhamomyces</taxon>
    </lineage>
</organism>
<protein>
    <submittedName>
        <fullName evidence="1">Uncharacterized protein</fullName>
    </submittedName>
</protein>
<evidence type="ECO:0000313" key="1">
    <source>
        <dbReference type="EMBL" id="KAH3684824.1"/>
    </source>
</evidence>
<reference evidence="1" key="2">
    <citation type="submission" date="2021-01" db="EMBL/GenBank/DDBJ databases">
        <authorList>
            <person name="Schikora-Tamarit M.A."/>
        </authorList>
    </citation>
    <scope>NUCLEOTIDE SEQUENCE</scope>
    <source>
        <strain evidence="1">CBS2887</strain>
    </source>
</reference>
<dbReference type="AlphaFoldDB" id="A0A9P8Q8J0"/>